<evidence type="ECO:0000313" key="4">
    <source>
        <dbReference type="Proteomes" id="UP000824136"/>
    </source>
</evidence>
<dbReference type="Pfam" id="PF01029">
    <property type="entry name" value="NusB"/>
    <property type="match status" value="1"/>
</dbReference>
<keyword evidence="1" id="KW-0694">RNA-binding</keyword>
<reference evidence="3" key="2">
    <citation type="journal article" date="2021" name="PeerJ">
        <title>Extensive microbial diversity within the chicken gut microbiome revealed by metagenomics and culture.</title>
        <authorList>
            <person name="Gilroy R."/>
            <person name="Ravi A."/>
            <person name="Getino M."/>
            <person name="Pursley I."/>
            <person name="Horton D.L."/>
            <person name="Alikhan N.F."/>
            <person name="Baker D."/>
            <person name="Gharbi K."/>
            <person name="Hall N."/>
            <person name="Watson M."/>
            <person name="Adriaenssens E.M."/>
            <person name="Foster-Nyarko E."/>
            <person name="Jarju S."/>
            <person name="Secka A."/>
            <person name="Antonio M."/>
            <person name="Oren A."/>
            <person name="Chaudhuri R.R."/>
            <person name="La Ragione R."/>
            <person name="Hildebrand F."/>
            <person name="Pallen M.J."/>
        </authorList>
    </citation>
    <scope>NUCLEOTIDE SEQUENCE</scope>
    <source>
        <strain evidence="3">CHK33-4379</strain>
    </source>
</reference>
<dbReference type="GO" id="GO:0003723">
    <property type="term" value="F:RNA binding"/>
    <property type="evidence" value="ECO:0007669"/>
    <property type="project" value="UniProtKB-KW"/>
</dbReference>
<dbReference type="GO" id="GO:0006355">
    <property type="term" value="P:regulation of DNA-templated transcription"/>
    <property type="evidence" value="ECO:0007669"/>
    <property type="project" value="InterPro"/>
</dbReference>
<protein>
    <submittedName>
        <fullName evidence="3">Transcription antitermination factor NusB</fullName>
    </submittedName>
</protein>
<evidence type="ECO:0000313" key="3">
    <source>
        <dbReference type="EMBL" id="HIT59310.1"/>
    </source>
</evidence>
<gene>
    <name evidence="3" type="ORF">IAC39_06335</name>
</gene>
<accession>A0A9D1GVZ2</accession>
<dbReference type="InterPro" id="IPR006027">
    <property type="entry name" value="NusB_RsmB_TIM44"/>
</dbReference>
<name>A0A9D1GVZ2_9FIRM</name>
<feature type="domain" description="NusB/RsmB/TIM44" evidence="2">
    <location>
        <begin position="22"/>
        <end position="134"/>
    </location>
</feature>
<organism evidence="3 4">
    <name type="scientific">Candidatus Faeciplasma pullistercoris</name>
    <dbReference type="NCBI Taxonomy" id="2840800"/>
    <lineage>
        <taxon>Bacteria</taxon>
        <taxon>Bacillati</taxon>
        <taxon>Bacillota</taxon>
        <taxon>Clostridia</taxon>
        <taxon>Eubacteriales</taxon>
        <taxon>Oscillospiraceae</taxon>
        <taxon>Oscillospiraceae incertae sedis</taxon>
        <taxon>Candidatus Faeciplasma</taxon>
    </lineage>
</organism>
<reference evidence="3" key="1">
    <citation type="submission" date="2020-10" db="EMBL/GenBank/DDBJ databases">
        <authorList>
            <person name="Gilroy R."/>
        </authorList>
    </citation>
    <scope>NUCLEOTIDE SEQUENCE</scope>
    <source>
        <strain evidence="3">CHK33-4379</strain>
    </source>
</reference>
<dbReference type="AlphaFoldDB" id="A0A9D1GVZ2"/>
<dbReference type="EMBL" id="DVLL01000021">
    <property type="protein sequence ID" value="HIT59310.1"/>
    <property type="molecule type" value="Genomic_DNA"/>
</dbReference>
<evidence type="ECO:0000259" key="2">
    <source>
        <dbReference type="Pfam" id="PF01029"/>
    </source>
</evidence>
<proteinExistence type="predicted"/>
<dbReference type="SUPFAM" id="SSF48013">
    <property type="entry name" value="NusB-like"/>
    <property type="match status" value="1"/>
</dbReference>
<evidence type="ECO:0000256" key="1">
    <source>
        <dbReference type="ARBA" id="ARBA00022884"/>
    </source>
</evidence>
<dbReference type="InterPro" id="IPR035926">
    <property type="entry name" value="NusB-like_sf"/>
</dbReference>
<dbReference type="Proteomes" id="UP000824136">
    <property type="component" value="Unassembled WGS sequence"/>
</dbReference>
<dbReference type="Gene3D" id="1.10.940.10">
    <property type="entry name" value="NusB-like"/>
    <property type="match status" value="1"/>
</dbReference>
<comment type="caution">
    <text evidence="3">The sequence shown here is derived from an EMBL/GenBank/DDBJ whole genome shotgun (WGS) entry which is preliminary data.</text>
</comment>
<sequence>MEVKKVVKRDILESEFIFIFEKEFREEPVTELLELSLDNEAVTVNDEVRNTVEGVFAHLNELDGVISGLSKKRAIDRIPKINLAALRLAIYKIMGKPDKDYCAIIIKEVVDLVHKYAQDSDVSFVNGVLGAYSRSLKETEK</sequence>